<dbReference type="InterPro" id="IPR011992">
    <property type="entry name" value="EF-hand-dom_pair"/>
</dbReference>
<dbReference type="OrthoDB" id="428159at2759"/>
<feature type="compositionally biased region" description="Basic and acidic residues" evidence="3">
    <location>
        <begin position="978"/>
        <end position="988"/>
    </location>
</feature>
<dbReference type="GO" id="GO:0005509">
    <property type="term" value="F:calcium ion binding"/>
    <property type="evidence" value="ECO:0007669"/>
    <property type="project" value="InterPro"/>
</dbReference>
<feature type="domain" description="EF-hand" evidence="6">
    <location>
        <begin position="1296"/>
        <end position="1331"/>
    </location>
</feature>
<dbReference type="STRING" id="74557.A0A1V9Z6D0"/>
<dbReference type="GO" id="GO:0006623">
    <property type="term" value="P:protein targeting to vacuole"/>
    <property type="evidence" value="ECO:0007669"/>
    <property type="project" value="TreeGrafter"/>
</dbReference>
<dbReference type="Pfam" id="PF25036">
    <property type="entry name" value="VPS13_VAB"/>
    <property type="match status" value="1"/>
</dbReference>
<name>A0A1V9Z6D0_9STRA</name>
<dbReference type="PANTHER" id="PTHR16166">
    <property type="entry name" value="VACUOLAR PROTEIN SORTING-ASSOCIATED PROTEIN VPS13"/>
    <property type="match status" value="1"/>
</dbReference>
<dbReference type="PROSITE" id="PS50004">
    <property type="entry name" value="C2"/>
    <property type="match status" value="1"/>
</dbReference>
<accession>A0A1V9Z6D0</accession>
<dbReference type="SUPFAM" id="SSF47473">
    <property type="entry name" value="EF-hand"/>
    <property type="match status" value="1"/>
</dbReference>
<comment type="caution">
    <text evidence="7">The sequence shown here is derived from an EMBL/GenBank/DDBJ whole genome shotgun (WGS) entry which is preliminary data.</text>
</comment>
<dbReference type="InterPro" id="IPR026847">
    <property type="entry name" value="VPS13"/>
</dbReference>
<evidence type="ECO:0000313" key="8">
    <source>
        <dbReference type="Proteomes" id="UP000243217"/>
    </source>
</evidence>
<evidence type="ECO:0000256" key="3">
    <source>
        <dbReference type="SAM" id="MobiDB-lite"/>
    </source>
</evidence>
<comment type="similarity">
    <text evidence="1">Belongs to the VPS13 family.</text>
</comment>
<dbReference type="Proteomes" id="UP000243217">
    <property type="component" value="Unassembled WGS sequence"/>
</dbReference>
<feature type="domain" description="EF-hand" evidence="6">
    <location>
        <begin position="888"/>
        <end position="923"/>
    </location>
</feature>
<dbReference type="Gene3D" id="1.10.238.10">
    <property type="entry name" value="EF-hand"/>
    <property type="match status" value="2"/>
</dbReference>
<feature type="domain" description="EF-hand" evidence="6">
    <location>
        <begin position="846"/>
        <end position="881"/>
    </location>
</feature>
<evidence type="ECO:0000256" key="1">
    <source>
        <dbReference type="ARBA" id="ARBA00006545"/>
    </source>
</evidence>
<dbReference type="SMART" id="SM00054">
    <property type="entry name" value="EFh"/>
    <property type="match status" value="4"/>
</dbReference>
<reference evidence="7 8" key="1">
    <citation type="journal article" date="2014" name="Genome Biol. Evol.">
        <title>The secreted proteins of Achlya hypogyna and Thraustotheca clavata identify the ancestral oomycete secretome and reveal gene acquisitions by horizontal gene transfer.</title>
        <authorList>
            <person name="Misner I."/>
            <person name="Blouin N."/>
            <person name="Leonard G."/>
            <person name="Richards T.A."/>
            <person name="Lane C.E."/>
        </authorList>
    </citation>
    <scope>NUCLEOTIDE SEQUENCE [LARGE SCALE GENOMIC DNA]</scope>
    <source>
        <strain evidence="7 8">ATCC 34112</strain>
    </source>
</reference>
<dbReference type="Pfam" id="PF00168">
    <property type="entry name" value="C2"/>
    <property type="match status" value="1"/>
</dbReference>
<dbReference type="EMBL" id="JNBS01002250">
    <property type="protein sequence ID" value="OQR93477.1"/>
    <property type="molecule type" value="Genomic_DNA"/>
</dbReference>
<dbReference type="InterPro" id="IPR000008">
    <property type="entry name" value="C2_dom"/>
</dbReference>
<keyword evidence="4" id="KW-0472">Membrane</keyword>
<dbReference type="PROSITE" id="PS50222">
    <property type="entry name" value="EF_HAND_2"/>
    <property type="match status" value="4"/>
</dbReference>
<dbReference type="InterPro" id="IPR009543">
    <property type="entry name" value="VPS13_VAB"/>
</dbReference>
<feature type="transmembrane region" description="Helical" evidence="4">
    <location>
        <begin position="6"/>
        <end position="32"/>
    </location>
</feature>
<dbReference type="InterPro" id="IPR002048">
    <property type="entry name" value="EF_hand_dom"/>
</dbReference>
<feature type="domain" description="C2" evidence="5">
    <location>
        <begin position="2609"/>
        <end position="2731"/>
    </location>
</feature>
<keyword evidence="8" id="KW-1185">Reference proteome</keyword>
<gene>
    <name evidence="7" type="ORF">THRCLA_08436</name>
</gene>
<dbReference type="PANTHER" id="PTHR16166:SF93">
    <property type="entry name" value="INTERMEMBRANE LIPID TRANSFER PROTEIN VPS13"/>
    <property type="match status" value="1"/>
</dbReference>
<dbReference type="GO" id="GO:0045053">
    <property type="term" value="P:protein retention in Golgi apparatus"/>
    <property type="evidence" value="ECO:0007669"/>
    <property type="project" value="TreeGrafter"/>
</dbReference>
<evidence type="ECO:0000313" key="7">
    <source>
        <dbReference type="EMBL" id="OQR93477.1"/>
    </source>
</evidence>
<dbReference type="SUPFAM" id="SSF49562">
    <property type="entry name" value="C2 domain (Calcium/lipid-binding domain, CaLB)"/>
    <property type="match status" value="1"/>
</dbReference>
<evidence type="ECO:0000256" key="4">
    <source>
        <dbReference type="SAM" id="Phobius"/>
    </source>
</evidence>
<keyword evidence="2" id="KW-0106">Calcium</keyword>
<evidence type="ECO:0000256" key="2">
    <source>
        <dbReference type="ARBA" id="ARBA00022837"/>
    </source>
</evidence>
<sequence>MLWTIVWYSTLGTIAIALLLVSVGDVLLTLVARQFASKYVKSTIKISWSMLEGSFVIENLELGENLLPIVGSSLGLPAESQATTIKYIGLHFPLFKVIINWLRKDQNTERFGIFIDGITTQLRMDESKKWRWKLKENKVRFEKDILLAKTNRVALLESWTSTIISKLDAYNKAKGQPKREVNEYTLLAGIWGESIDLKLQSYQKPLQMIDALISSFELAITNTKLQLRPPQSVETRDMELVIFLGELSLSRAEKALENEQRELLIKQFAIQTLRDQVGKRTPITFSILEPWTVSIGIVMPPIVQGLHHAPKDIDTIVEISPFYFSVFPDQVQAIMDILRPQTEYGIWYAQAARHDENNCKIFSGDEPKDYITNYQNYTQTIELPYWKKAVKNHENREKMVKLANQLKSIEETHSAWDILLLRQKALNWDVPKFAEAIPTVSDEVLAWSTLEKFISTPLDHYDSNLSMPLVLGSINLKLKWSSVVFEFFTNDQAGLLKIYLSDIAINLHQSMQLPTVDPDQMAVNVVVGSFGVQDVRQSPSNVFQHILARNPDCTNMLEMDYSVYNTKTTLSANVANFSLIVLTVPIFEAQAHFASALDDDEETIIWRDENDTIVVPTKIIYKSETSDTYDPSKLGHQELDILINIVGCEVCLLADPAKELSHQLAFTSDMKLRVESSELREYIALTLIDVALQPCVIKMNDDAIDLTLPGLRTLLELEGDGVDLELKYEMVFRKADKPTLKSTQSTSERAKSKWAVLQNAIKNDQIKEDKNNGRGIAENATTVATRNISMEVSDFALNVSKEDIGLFAAIQGRINAAMELSEDEVAMKEEHDARIAQARTNRLEAENQARLERQFYLLDKDGGGTLDDTEIASLLDEILNDFGLTTNEKDTFREKLFDIVDENGDNDVSFDEFKFALDPNVIHYTWLHLGALPLTGREYKNPKKTRAQVPRDLKTLHDTVGMDKFVKTFDEQTGATLIEKDDGQEKKPPSLNGQSPRVVQQKMVRCFESYEYAQEAWTRIVEPLLTKPSEKVPWLLLDTELMGVGMTAIQHKFTQNNISITASVSALESSGESPEFALEPVFIETIVKTTFGGFYFRVVDTLLPAHVPALELAFEEVKIKCSFNAYESSGQISPTKQQANNGMGTIRGAIYCKYYNNKARQLEPFIEYFPTQLVVKKEVNKDIQCLVVSDHYLHVNLTTAFMSAVNSITASFYESQLQETITREHVKVLNAMCWMYNDIGMPMKYYVQIKESAEEDVPEKPPRLVSDKLILPSLEYGLCKILEEEKEMKGALLENMKEKEMRSAFRKADTDNSGELDTEEVKQVLQSVLKSYASLSEEDVNKRVKKFIADADEDNSGQVSWKEFQAALAKTQDKPQRTLTLEVEGYEPIHLIPLDVLGEDAIYELVPVINSPMSTPDEIYDTAVKYLDQENPTMDDITRAIYLLKKLQKDFKWTASYLSTYEKQYFPRLIAVYITSDSTYGMTVIVKTAECIRNNTAKVTEIQLYESTRQVSFHNPLQQSGERFYSISPYSYLRIPLPLIDHGTFAIRQVGEVDWSNTLPLSVAPGRASGNRKIDYDVIDGQPTTIECKNGTWSIDLQAQFVVTNTLPCVIEYAIVQASDVPANSIEEIDLQSSAPFMRQSAASSQQVTGDDRQSLRITHLESAASRQSSSSVKLAAEALTSSKISQNKMQKKLEKLAPKVDPWFVHVNEVNSRCGRIVSGNSVHISGLDLREAAFMKIRLLSSEQSTNGTWSAPFLIPFHQPMKHYTSTKEVSLPKGPTVLINHTWVQSSPRTIEMYVPYWIENHSGLDMNYKVHHGKFCTWQEHKSYFGENFHKIPLLLCAPENAELAVQPFQETEPSRDHQSMVATSVRKYLPDFKKISFSDSIDLASVGTRSEISCGLTECVLGYEIMAAPGQFQHTKIALIVPRYIVKNCLTRPLQIRPITVSKKSKPEELEKINANLRQDAAIILYRFVGKKSHTPAIQVRDAHIDQIPEGYKRDETKVQKLFSTAGLFLPLVAVNEKTSATMWLRGPLSNAPLLEVDVQPNGLTTFITLNDRTRNPEIRIENRSTRTEIRYGQLGTTDLIALEPHSWNSFAWTEPFAKDVRLKVFVGQTATTSNLVDLKYVHQFDRLTDDGESFLHGEVYIDGTTRVLAFSDGPLYHHDRRPMTHDIWFDTEIELGLHGLGVTIVDPTPREIMNITMEGLRMYTPGMSNKITYELHHFQIDDMTPHTMYPIVLAPLDSGFNSHKREGWLPEMGEHPYLRFVIESYCDRDMLIVDELTATIGSISLKLNLDYSLEVLDAFYALFWPPQTPDEIVQAGVLATNLILDHKVTWPDPSTFGQNMYMTKCNFSDYMIELVFNSDPDASNTYLMSLLGNTAGSIVSGIAHVTPEFKIRSVVMKDRFVYKDDLIYNIIIWDSIVGNILGQWYKIVGSLELMGDPMGLVNEIADGFALAARQTKRDFKGESQKKGQGAITLLQTVVGAPSDAIGKAANGFGDILKKATYFENQEEENEPRHLPEGLLQGGVLFGKSIANGFTGLVKKPMEGVKEEGFKGFAKGVGQGTIGLVASPFIGTLGAIEKLSQSVHNTTHLMDAKEYDGTRRIARKLEVEPLKSLLDSNIISEMEIQIVKVTGLAMNYSVQVYVQLFETDGHGNLVREVDKFKTSTKRNTAAPIFNQSRVVDISSIDMALVFTVAHKRKPIPKKILGTFQISLDKVYTEFEAIPFGFKTNARVKNALKSRKVHHGSLFTDVSQKDEAGVVEAPWESTYIRASTVFEAEEKEVPDDRASISRRTETMNSLPAKIKPFKLEDAKEGSPIIWLCIRYLNSMRT</sequence>
<dbReference type="Gene3D" id="2.60.40.150">
    <property type="entry name" value="C2 domain"/>
    <property type="match status" value="1"/>
</dbReference>
<proteinExistence type="inferred from homology"/>
<dbReference type="InterPro" id="IPR035892">
    <property type="entry name" value="C2_domain_sf"/>
</dbReference>
<protein>
    <submittedName>
        <fullName evidence="7">Uncharacterized protein</fullName>
    </submittedName>
</protein>
<organism evidence="7 8">
    <name type="scientific">Thraustotheca clavata</name>
    <dbReference type="NCBI Taxonomy" id="74557"/>
    <lineage>
        <taxon>Eukaryota</taxon>
        <taxon>Sar</taxon>
        <taxon>Stramenopiles</taxon>
        <taxon>Oomycota</taxon>
        <taxon>Saprolegniomycetes</taxon>
        <taxon>Saprolegniales</taxon>
        <taxon>Achlyaceae</taxon>
        <taxon>Thraustotheca</taxon>
    </lineage>
</organism>
<feature type="region of interest" description="Disordered" evidence="3">
    <location>
        <begin position="976"/>
        <end position="995"/>
    </location>
</feature>
<dbReference type="InterPro" id="IPR018247">
    <property type="entry name" value="EF_Hand_1_Ca_BS"/>
</dbReference>
<dbReference type="Pfam" id="PF13499">
    <property type="entry name" value="EF-hand_7"/>
    <property type="match status" value="1"/>
</dbReference>
<dbReference type="SMART" id="SM00239">
    <property type="entry name" value="C2"/>
    <property type="match status" value="1"/>
</dbReference>
<evidence type="ECO:0000259" key="6">
    <source>
        <dbReference type="PROSITE" id="PS50222"/>
    </source>
</evidence>
<evidence type="ECO:0000259" key="5">
    <source>
        <dbReference type="PROSITE" id="PS50004"/>
    </source>
</evidence>
<keyword evidence="4" id="KW-1133">Transmembrane helix</keyword>
<dbReference type="CDD" id="cd00051">
    <property type="entry name" value="EFh"/>
    <property type="match status" value="2"/>
</dbReference>
<dbReference type="PROSITE" id="PS00018">
    <property type="entry name" value="EF_HAND_1"/>
    <property type="match status" value="4"/>
</dbReference>
<feature type="domain" description="EF-hand" evidence="6">
    <location>
        <begin position="1339"/>
        <end position="1374"/>
    </location>
</feature>
<keyword evidence="4" id="KW-0812">Transmembrane</keyword>